<accession>A0A0E9QBK3</accession>
<keyword evidence="1" id="KW-0472">Membrane</keyword>
<name>A0A0E9QBK3_ANGAN</name>
<reference evidence="2" key="1">
    <citation type="submission" date="2014-11" db="EMBL/GenBank/DDBJ databases">
        <authorList>
            <person name="Amaro Gonzalez C."/>
        </authorList>
    </citation>
    <scope>NUCLEOTIDE SEQUENCE</scope>
</reference>
<proteinExistence type="predicted"/>
<organism evidence="2">
    <name type="scientific">Anguilla anguilla</name>
    <name type="common">European freshwater eel</name>
    <name type="synonym">Muraena anguilla</name>
    <dbReference type="NCBI Taxonomy" id="7936"/>
    <lineage>
        <taxon>Eukaryota</taxon>
        <taxon>Metazoa</taxon>
        <taxon>Chordata</taxon>
        <taxon>Craniata</taxon>
        <taxon>Vertebrata</taxon>
        <taxon>Euteleostomi</taxon>
        <taxon>Actinopterygii</taxon>
        <taxon>Neopterygii</taxon>
        <taxon>Teleostei</taxon>
        <taxon>Anguilliformes</taxon>
        <taxon>Anguillidae</taxon>
        <taxon>Anguilla</taxon>
    </lineage>
</organism>
<dbReference type="AlphaFoldDB" id="A0A0E9QBK3"/>
<evidence type="ECO:0000256" key="1">
    <source>
        <dbReference type="SAM" id="Phobius"/>
    </source>
</evidence>
<reference evidence="2" key="2">
    <citation type="journal article" date="2015" name="Fish Shellfish Immunol.">
        <title>Early steps in the European eel (Anguilla anguilla)-Vibrio vulnificus interaction in the gills: Role of the RtxA13 toxin.</title>
        <authorList>
            <person name="Callol A."/>
            <person name="Pajuelo D."/>
            <person name="Ebbesson L."/>
            <person name="Teles M."/>
            <person name="MacKenzie S."/>
            <person name="Amaro C."/>
        </authorList>
    </citation>
    <scope>NUCLEOTIDE SEQUENCE</scope>
</reference>
<dbReference type="EMBL" id="GBXM01094685">
    <property type="protein sequence ID" value="JAH13892.1"/>
    <property type="molecule type" value="Transcribed_RNA"/>
</dbReference>
<evidence type="ECO:0000313" key="2">
    <source>
        <dbReference type="EMBL" id="JAH13892.1"/>
    </source>
</evidence>
<feature type="transmembrane region" description="Helical" evidence="1">
    <location>
        <begin position="42"/>
        <end position="59"/>
    </location>
</feature>
<keyword evidence="1" id="KW-0812">Transmembrane</keyword>
<keyword evidence="1" id="KW-1133">Transmembrane helix</keyword>
<sequence length="60" mass="7099">MKLIKIIHHEHITVETHIGPHSRNVCTMTFDCKRCVRTFPRTFRHSSFFLISIGFLMLIT</sequence>
<protein>
    <submittedName>
        <fullName evidence="2">Uncharacterized protein</fullName>
    </submittedName>
</protein>